<dbReference type="Proteomes" id="UP001431783">
    <property type="component" value="Unassembled WGS sequence"/>
</dbReference>
<sequence length="502" mass="57869">MSVIFPHIFRTEHSETRTTNAEYGQHFVSRQRGKISVGPVLAGLMKYVDSHVKGYLEELKEAVAIKSVSGDIRYRNDLLNMKKWVEAWLMRLDIKYECFYIGYHVLNGQKMRLPPVILTNYGNDPKKRTICVYGYIDVKLPNMEEWKTDPWTLTHVDKRFYGAGTASGKGSLLCWFHVIEAFKRTNTPLPVNIKFLIESMNHQGSEGLAEFLQTRKLDFFSNVDCIVSCQGEWIGEKFPCIIYGTVGHLVFDIFAEQKNNSDIGKDMETIINSMYDPQSEKILIPTFDNFVKQITPDEEGVYEAIQDFDIEKIRPSLPQEKQKWDKIKLLMYFWRLPNMYISEDINCSCDKNDKNIIKRQVVIKLVQRQVMDQAELLFTAFVENTVNQLNIQSSITCKKVSSTRHWSENIRSWNYEAARRATIQTFKEEPSFIREDRPVTSISELAGNLEKNILVLPLAGNGSNTGEANENIAYKNYFEGTKLLAAYLLQLAEVDPVDKPNI</sequence>
<keyword evidence="1" id="KW-0645">Protease</keyword>
<evidence type="ECO:0000256" key="3">
    <source>
        <dbReference type="ARBA" id="ARBA00022801"/>
    </source>
</evidence>
<keyword evidence="5" id="KW-1185">Reference proteome</keyword>
<dbReference type="GO" id="GO:0008233">
    <property type="term" value="F:peptidase activity"/>
    <property type="evidence" value="ECO:0007669"/>
    <property type="project" value="UniProtKB-KW"/>
</dbReference>
<dbReference type="AlphaFoldDB" id="A0AAW1TZ67"/>
<evidence type="ECO:0000313" key="4">
    <source>
        <dbReference type="EMBL" id="KAK9876881.1"/>
    </source>
</evidence>
<evidence type="ECO:0000256" key="1">
    <source>
        <dbReference type="ARBA" id="ARBA00022670"/>
    </source>
</evidence>
<protein>
    <recommendedName>
        <fullName evidence="6">Cytosolic non-specific dipeptidase</fullName>
    </recommendedName>
</protein>
<keyword evidence="3" id="KW-0378">Hydrolase</keyword>
<dbReference type="Pfam" id="PF01546">
    <property type="entry name" value="Peptidase_M20"/>
    <property type="match status" value="1"/>
</dbReference>
<dbReference type="Gene3D" id="3.30.70.360">
    <property type="match status" value="1"/>
</dbReference>
<evidence type="ECO:0008006" key="6">
    <source>
        <dbReference type="Google" id="ProtNLM"/>
    </source>
</evidence>
<name>A0AAW1TZ67_9CUCU</name>
<dbReference type="GO" id="GO:0046872">
    <property type="term" value="F:metal ion binding"/>
    <property type="evidence" value="ECO:0007669"/>
    <property type="project" value="UniProtKB-KW"/>
</dbReference>
<dbReference type="InterPro" id="IPR002933">
    <property type="entry name" value="Peptidase_M20"/>
</dbReference>
<dbReference type="Gene3D" id="3.40.630.10">
    <property type="entry name" value="Zn peptidases"/>
    <property type="match status" value="1"/>
</dbReference>
<reference evidence="4 5" key="1">
    <citation type="submission" date="2023-03" db="EMBL/GenBank/DDBJ databases">
        <title>Genome insight into feeding habits of ladybird beetles.</title>
        <authorList>
            <person name="Li H.-S."/>
            <person name="Huang Y.-H."/>
            <person name="Pang H."/>
        </authorList>
    </citation>
    <scope>NUCLEOTIDE SEQUENCE [LARGE SCALE GENOMIC DNA]</scope>
    <source>
        <strain evidence="4">SYSU_2023b</strain>
        <tissue evidence="4">Whole body</tissue>
    </source>
</reference>
<dbReference type="SUPFAM" id="SSF53187">
    <property type="entry name" value="Zn-dependent exopeptidases"/>
    <property type="match status" value="1"/>
</dbReference>
<gene>
    <name evidence="4" type="ORF">WA026_015917</name>
</gene>
<evidence type="ECO:0000313" key="5">
    <source>
        <dbReference type="Proteomes" id="UP001431783"/>
    </source>
</evidence>
<accession>A0AAW1TZ67</accession>
<dbReference type="PANTHER" id="PTHR43270:SF4">
    <property type="entry name" value="CARNOSINE DIPEPTIDASE 2, ISOFORM A"/>
    <property type="match status" value="1"/>
</dbReference>
<dbReference type="GO" id="GO:0006508">
    <property type="term" value="P:proteolysis"/>
    <property type="evidence" value="ECO:0007669"/>
    <property type="project" value="UniProtKB-KW"/>
</dbReference>
<dbReference type="InterPro" id="IPR051458">
    <property type="entry name" value="Cyt/Met_Dipeptidase"/>
</dbReference>
<comment type="caution">
    <text evidence="4">The sequence shown here is derived from an EMBL/GenBank/DDBJ whole genome shotgun (WGS) entry which is preliminary data.</text>
</comment>
<organism evidence="4 5">
    <name type="scientific">Henosepilachna vigintioctopunctata</name>
    <dbReference type="NCBI Taxonomy" id="420089"/>
    <lineage>
        <taxon>Eukaryota</taxon>
        <taxon>Metazoa</taxon>
        <taxon>Ecdysozoa</taxon>
        <taxon>Arthropoda</taxon>
        <taxon>Hexapoda</taxon>
        <taxon>Insecta</taxon>
        <taxon>Pterygota</taxon>
        <taxon>Neoptera</taxon>
        <taxon>Endopterygota</taxon>
        <taxon>Coleoptera</taxon>
        <taxon>Polyphaga</taxon>
        <taxon>Cucujiformia</taxon>
        <taxon>Coccinelloidea</taxon>
        <taxon>Coccinellidae</taxon>
        <taxon>Epilachninae</taxon>
        <taxon>Epilachnini</taxon>
        <taxon>Henosepilachna</taxon>
    </lineage>
</organism>
<dbReference type="EMBL" id="JARQZJ010000039">
    <property type="protein sequence ID" value="KAK9876881.1"/>
    <property type="molecule type" value="Genomic_DNA"/>
</dbReference>
<dbReference type="PANTHER" id="PTHR43270">
    <property type="entry name" value="BETA-ALA-HIS DIPEPTIDASE"/>
    <property type="match status" value="1"/>
</dbReference>
<proteinExistence type="predicted"/>
<keyword evidence="2" id="KW-0479">Metal-binding</keyword>
<evidence type="ECO:0000256" key="2">
    <source>
        <dbReference type="ARBA" id="ARBA00022723"/>
    </source>
</evidence>